<accession>A0AA38MTA3</accession>
<sequence>MDTYEELTKSSTTLQRPKIDMIIKARTLYYKKKRERTRKIWSEAILNDLKEKRIICLHKHTTICLIGHVSAISYPITDCFFMKPVKVIYTRTIQFVSSVFTVDYLIALFM</sequence>
<protein>
    <submittedName>
        <fullName evidence="1">Uncharacterized protein</fullName>
    </submittedName>
</protein>
<dbReference type="AlphaFoldDB" id="A0AA38MTA3"/>
<keyword evidence="2" id="KW-1185">Reference proteome</keyword>
<evidence type="ECO:0000313" key="2">
    <source>
        <dbReference type="Proteomes" id="UP001168821"/>
    </source>
</evidence>
<dbReference type="Proteomes" id="UP001168821">
    <property type="component" value="Unassembled WGS sequence"/>
</dbReference>
<reference evidence="1" key="1">
    <citation type="journal article" date="2023" name="G3 (Bethesda)">
        <title>Whole genome assemblies of Zophobas morio and Tenebrio molitor.</title>
        <authorList>
            <person name="Kaur S."/>
            <person name="Stinson S.A."/>
            <person name="diCenzo G.C."/>
        </authorList>
    </citation>
    <scope>NUCLEOTIDE SEQUENCE</scope>
    <source>
        <strain evidence="1">QUZm001</strain>
    </source>
</reference>
<name>A0AA38MTA3_9CUCU</name>
<dbReference type="EMBL" id="JALNTZ010000001">
    <property type="protein sequence ID" value="KAJ3666759.1"/>
    <property type="molecule type" value="Genomic_DNA"/>
</dbReference>
<evidence type="ECO:0000313" key="1">
    <source>
        <dbReference type="EMBL" id="KAJ3666759.1"/>
    </source>
</evidence>
<proteinExistence type="predicted"/>
<comment type="caution">
    <text evidence="1">The sequence shown here is derived from an EMBL/GenBank/DDBJ whole genome shotgun (WGS) entry which is preliminary data.</text>
</comment>
<organism evidence="1 2">
    <name type="scientific">Zophobas morio</name>
    <dbReference type="NCBI Taxonomy" id="2755281"/>
    <lineage>
        <taxon>Eukaryota</taxon>
        <taxon>Metazoa</taxon>
        <taxon>Ecdysozoa</taxon>
        <taxon>Arthropoda</taxon>
        <taxon>Hexapoda</taxon>
        <taxon>Insecta</taxon>
        <taxon>Pterygota</taxon>
        <taxon>Neoptera</taxon>
        <taxon>Endopterygota</taxon>
        <taxon>Coleoptera</taxon>
        <taxon>Polyphaga</taxon>
        <taxon>Cucujiformia</taxon>
        <taxon>Tenebrionidae</taxon>
        <taxon>Zophobas</taxon>
    </lineage>
</organism>
<gene>
    <name evidence="1" type="ORF">Zmor_002190</name>
</gene>